<proteinExistence type="predicted"/>
<evidence type="ECO:0000313" key="1">
    <source>
        <dbReference type="EMBL" id="KKK97556.1"/>
    </source>
</evidence>
<name>A0A0F9CLN9_9ZZZZ</name>
<reference evidence="1" key="1">
    <citation type="journal article" date="2015" name="Nature">
        <title>Complex archaea that bridge the gap between prokaryotes and eukaryotes.</title>
        <authorList>
            <person name="Spang A."/>
            <person name="Saw J.H."/>
            <person name="Jorgensen S.L."/>
            <person name="Zaremba-Niedzwiedzka K."/>
            <person name="Martijn J."/>
            <person name="Lind A.E."/>
            <person name="van Eijk R."/>
            <person name="Schleper C."/>
            <person name="Guy L."/>
            <person name="Ettema T.J."/>
        </authorList>
    </citation>
    <scope>NUCLEOTIDE SEQUENCE</scope>
</reference>
<organism evidence="1">
    <name type="scientific">marine sediment metagenome</name>
    <dbReference type="NCBI Taxonomy" id="412755"/>
    <lineage>
        <taxon>unclassified sequences</taxon>
        <taxon>metagenomes</taxon>
        <taxon>ecological metagenomes</taxon>
    </lineage>
</organism>
<accession>A0A0F9CLN9</accession>
<comment type="caution">
    <text evidence="1">The sequence shown here is derived from an EMBL/GenBank/DDBJ whole genome shotgun (WGS) entry which is preliminary data.</text>
</comment>
<gene>
    <name evidence="1" type="ORF">LCGC14_2651580</name>
</gene>
<sequence>MDWQEGTILSFTGSWGSGTAQLTIKKPDGTIDMILCDNAPTGRSLDAMFDCIGPEHCIDNSKIKGQEIRYLVDEIGLLTQLAFPE</sequence>
<dbReference type="EMBL" id="LAZR01045998">
    <property type="protein sequence ID" value="KKK97556.1"/>
    <property type="molecule type" value="Genomic_DNA"/>
</dbReference>
<dbReference type="AlphaFoldDB" id="A0A0F9CLN9"/>
<protein>
    <submittedName>
        <fullName evidence="1">Uncharacterized protein</fullName>
    </submittedName>
</protein>